<evidence type="ECO:0000313" key="15">
    <source>
        <dbReference type="EMBL" id="KAB2337455.1"/>
    </source>
</evidence>
<feature type="binding site" evidence="12">
    <location>
        <position position="537"/>
    </location>
    <ligand>
        <name>Zn(2+)</name>
        <dbReference type="ChEBI" id="CHEBI:29105"/>
        <label>2</label>
    </ligand>
</feature>
<evidence type="ECO:0000256" key="10">
    <source>
        <dbReference type="ARBA" id="ARBA00023235"/>
    </source>
</evidence>
<dbReference type="EC" id="5.6.2.4" evidence="12"/>
<dbReference type="InterPro" id="IPR041222">
    <property type="entry name" value="PriA_3primeBD"/>
</dbReference>
<keyword evidence="2 12" id="KW-0235">DNA replication</keyword>
<dbReference type="InterPro" id="IPR001650">
    <property type="entry name" value="Helicase_C-like"/>
</dbReference>
<feature type="domain" description="Helicase C-terminal" evidence="14">
    <location>
        <begin position="545"/>
        <end position="713"/>
    </location>
</feature>
<evidence type="ECO:0000256" key="5">
    <source>
        <dbReference type="ARBA" id="ARBA00022801"/>
    </source>
</evidence>
<dbReference type="GO" id="GO:1990077">
    <property type="term" value="C:primosome complex"/>
    <property type="evidence" value="ECO:0007669"/>
    <property type="project" value="UniProtKB-UniRule"/>
</dbReference>
<dbReference type="NCBIfam" id="TIGR00595">
    <property type="entry name" value="priA"/>
    <property type="match status" value="1"/>
</dbReference>
<dbReference type="GO" id="GO:0006270">
    <property type="term" value="P:DNA replication initiation"/>
    <property type="evidence" value="ECO:0007669"/>
    <property type="project" value="TreeGrafter"/>
</dbReference>
<reference evidence="15 16" key="1">
    <citation type="journal article" date="2016" name="Antonie Van Leeuwenhoek">
        <title>Bacillus depressus sp. nov., isolated from soil of a sunflower field.</title>
        <authorList>
            <person name="Wei X."/>
            <person name="Xin D."/>
            <person name="Xin Y."/>
            <person name="Zhang H."/>
            <person name="Wang T."/>
            <person name="Zhang J."/>
        </authorList>
    </citation>
    <scope>NUCLEOTIDE SEQUENCE [LARGE SCALE GENOMIC DNA]</scope>
    <source>
        <strain evidence="15 16">BZ1</strain>
    </source>
</reference>
<dbReference type="InterPro" id="IPR011545">
    <property type="entry name" value="DEAD/DEAH_box_helicase_dom"/>
</dbReference>
<evidence type="ECO:0000259" key="14">
    <source>
        <dbReference type="PROSITE" id="PS51194"/>
    </source>
</evidence>
<dbReference type="SMART" id="SM00490">
    <property type="entry name" value="HELICc"/>
    <property type="match status" value="1"/>
</dbReference>
<dbReference type="Gene3D" id="3.40.1440.60">
    <property type="entry name" value="PriA, 3(prime) DNA-binding domain"/>
    <property type="match status" value="1"/>
</dbReference>
<accession>A0A6L3V9H7</accession>
<dbReference type="GO" id="GO:0006310">
    <property type="term" value="P:DNA recombination"/>
    <property type="evidence" value="ECO:0007669"/>
    <property type="project" value="InterPro"/>
</dbReference>
<keyword evidence="4 12" id="KW-0547">Nucleotide-binding</keyword>
<dbReference type="PROSITE" id="PS51192">
    <property type="entry name" value="HELICASE_ATP_BIND_1"/>
    <property type="match status" value="1"/>
</dbReference>
<feature type="binding site" evidence="12">
    <location>
        <position position="550"/>
    </location>
    <ligand>
        <name>Zn(2+)</name>
        <dbReference type="ChEBI" id="CHEBI:29105"/>
        <label>1</label>
    </ligand>
</feature>
<feature type="domain" description="Helicase ATP-binding" evidence="13">
    <location>
        <begin position="282"/>
        <end position="448"/>
    </location>
</feature>
<evidence type="ECO:0000256" key="4">
    <source>
        <dbReference type="ARBA" id="ARBA00022741"/>
    </source>
</evidence>
<dbReference type="Proteomes" id="UP000481030">
    <property type="component" value="Unassembled WGS sequence"/>
</dbReference>
<dbReference type="GO" id="GO:0003677">
    <property type="term" value="F:DNA binding"/>
    <property type="evidence" value="ECO:0007669"/>
    <property type="project" value="UniProtKB-UniRule"/>
</dbReference>
<feature type="binding site" evidence="12">
    <location>
        <position position="522"/>
    </location>
    <ligand>
        <name>Zn(2+)</name>
        <dbReference type="ChEBI" id="CHEBI:29105"/>
        <label>2</label>
    </ligand>
</feature>
<comment type="similarity">
    <text evidence="12">Belongs to the helicase family. PriA subfamily.</text>
</comment>
<dbReference type="OrthoDB" id="9759544at2"/>
<dbReference type="Gene3D" id="3.40.50.300">
    <property type="entry name" value="P-loop containing nucleotide triphosphate hydrolases"/>
    <property type="match status" value="2"/>
</dbReference>
<dbReference type="GO" id="GO:0008270">
    <property type="term" value="F:zinc ion binding"/>
    <property type="evidence" value="ECO:0007669"/>
    <property type="project" value="UniProtKB-UniRule"/>
</dbReference>
<comment type="catalytic activity">
    <reaction evidence="11 12">
        <text>ATP + H2O = ADP + phosphate + H(+)</text>
        <dbReference type="Rhea" id="RHEA:13065"/>
        <dbReference type="ChEBI" id="CHEBI:15377"/>
        <dbReference type="ChEBI" id="CHEBI:15378"/>
        <dbReference type="ChEBI" id="CHEBI:30616"/>
        <dbReference type="ChEBI" id="CHEBI:43474"/>
        <dbReference type="ChEBI" id="CHEBI:456216"/>
        <dbReference type="EC" id="5.6.2.4"/>
    </reaction>
</comment>
<dbReference type="HAMAP" id="MF_00983">
    <property type="entry name" value="PriA"/>
    <property type="match status" value="1"/>
</dbReference>
<evidence type="ECO:0000256" key="11">
    <source>
        <dbReference type="ARBA" id="ARBA00048988"/>
    </source>
</evidence>
<organism evidence="15 16">
    <name type="scientific">Cytobacillus depressus</name>
    <dbReference type="NCBI Taxonomy" id="1602942"/>
    <lineage>
        <taxon>Bacteria</taxon>
        <taxon>Bacillati</taxon>
        <taxon>Bacillota</taxon>
        <taxon>Bacilli</taxon>
        <taxon>Bacillales</taxon>
        <taxon>Bacillaceae</taxon>
        <taxon>Cytobacillus</taxon>
    </lineage>
</organism>
<keyword evidence="6 12" id="KW-0347">Helicase</keyword>
<feature type="binding site" evidence="12">
    <location>
        <position position="513"/>
    </location>
    <ligand>
        <name>Zn(2+)</name>
        <dbReference type="ChEBI" id="CHEBI:29105"/>
        <label>1</label>
    </ligand>
</feature>
<evidence type="ECO:0000256" key="12">
    <source>
        <dbReference type="HAMAP-Rule" id="MF_00983"/>
    </source>
</evidence>
<comment type="subunit">
    <text evidence="12">Component of the replication restart primosome.</text>
</comment>
<evidence type="ECO:0000256" key="1">
    <source>
        <dbReference type="ARBA" id="ARBA00022515"/>
    </source>
</evidence>
<comment type="cofactor">
    <cofactor evidence="12">
        <name>Zn(2+)</name>
        <dbReference type="ChEBI" id="CHEBI:29105"/>
    </cofactor>
    <text evidence="12">Binds 2 zinc ions per subunit.</text>
</comment>
<dbReference type="InterPro" id="IPR040498">
    <property type="entry name" value="PriA_CRR"/>
</dbReference>
<dbReference type="GO" id="GO:0005524">
    <property type="term" value="F:ATP binding"/>
    <property type="evidence" value="ECO:0007669"/>
    <property type="project" value="UniProtKB-UniRule"/>
</dbReference>
<evidence type="ECO:0000256" key="8">
    <source>
        <dbReference type="ARBA" id="ARBA00022840"/>
    </source>
</evidence>
<dbReference type="FunFam" id="3.40.50.300:FF:000489">
    <property type="entry name" value="Primosome assembly protein PriA"/>
    <property type="match status" value="1"/>
</dbReference>
<dbReference type="PANTHER" id="PTHR30580">
    <property type="entry name" value="PRIMOSOMAL PROTEIN N"/>
    <property type="match status" value="1"/>
</dbReference>
<keyword evidence="8 12" id="KW-0067">ATP-binding</keyword>
<dbReference type="CDD" id="cd17929">
    <property type="entry name" value="DEXHc_priA"/>
    <property type="match status" value="1"/>
</dbReference>
<feature type="binding site" evidence="12">
    <location>
        <position position="553"/>
    </location>
    <ligand>
        <name>Zn(2+)</name>
        <dbReference type="ChEBI" id="CHEBI:29105"/>
        <label>1</label>
    </ligand>
</feature>
<feature type="binding site" evidence="12">
    <location>
        <position position="510"/>
    </location>
    <ligand>
        <name>Zn(2+)</name>
        <dbReference type="ChEBI" id="CHEBI:29105"/>
        <label>1</label>
    </ligand>
</feature>
<feature type="binding site" evidence="12">
    <location>
        <position position="519"/>
    </location>
    <ligand>
        <name>Zn(2+)</name>
        <dbReference type="ChEBI" id="CHEBI:29105"/>
        <label>2</label>
    </ligand>
</feature>
<dbReference type="RefSeq" id="WP_151534147.1">
    <property type="nucleotide sequence ID" value="NZ_WBOS01000002.1"/>
</dbReference>
<dbReference type="GO" id="GO:0006269">
    <property type="term" value="P:DNA replication, synthesis of primer"/>
    <property type="evidence" value="ECO:0007669"/>
    <property type="project" value="UniProtKB-KW"/>
</dbReference>
<keyword evidence="3 12" id="KW-0479">Metal-binding</keyword>
<dbReference type="FunFam" id="3.40.1440.60:FF:000001">
    <property type="entry name" value="Primosomal protein N"/>
    <property type="match status" value="1"/>
</dbReference>
<evidence type="ECO:0000313" key="16">
    <source>
        <dbReference type="Proteomes" id="UP000481030"/>
    </source>
</evidence>
<keyword evidence="9 12" id="KW-0238">DNA-binding</keyword>
<dbReference type="AlphaFoldDB" id="A0A6L3V9H7"/>
<comment type="catalytic activity">
    <reaction evidence="12">
        <text>Couples ATP hydrolysis with the unwinding of duplex DNA by translocating in the 3'-5' direction.</text>
        <dbReference type="EC" id="5.6.2.4"/>
    </reaction>
</comment>
<dbReference type="GO" id="GO:0043138">
    <property type="term" value="F:3'-5' DNA helicase activity"/>
    <property type="evidence" value="ECO:0007669"/>
    <property type="project" value="UniProtKB-EC"/>
</dbReference>
<protein>
    <recommendedName>
        <fullName evidence="12">Replication restart protein PriA</fullName>
    </recommendedName>
    <alternativeName>
        <fullName evidence="12">ATP-dependent DNA helicase PriA</fullName>
        <ecNumber evidence="12">5.6.2.4</ecNumber>
    </alternativeName>
    <alternativeName>
        <fullName evidence="12">DNA 3'-5' helicase PriA</fullName>
    </alternativeName>
</protein>
<keyword evidence="10 12" id="KW-0413">Isomerase</keyword>
<evidence type="ECO:0000256" key="6">
    <source>
        <dbReference type="ARBA" id="ARBA00022806"/>
    </source>
</evidence>
<dbReference type="Pfam" id="PF00271">
    <property type="entry name" value="Helicase_C"/>
    <property type="match status" value="1"/>
</dbReference>
<dbReference type="InterPro" id="IPR027417">
    <property type="entry name" value="P-loop_NTPase"/>
</dbReference>
<proteinExistence type="inferred from homology"/>
<name>A0A6L3V9H7_9BACI</name>
<evidence type="ECO:0000256" key="3">
    <source>
        <dbReference type="ARBA" id="ARBA00022723"/>
    </source>
</evidence>
<dbReference type="SMART" id="SM00487">
    <property type="entry name" value="DEXDc"/>
    <property type="match status" value="1"/>
</dbReference>
<keyword evidence="1 12" id="KW-0639">Primosome</keyword>
<dbReference type="Pfam" id="PF00270">
    <property type="entry name" value="DEAD"/>
    <property type="match status" value="1"/>
</dbReference>
<dbReference type="SUPFAM" id="SSF52540">
    <property type="entry name" value="P-loop containing nucleoside triphosphate hydrolases"/>
    <property type="match status" value="2"/>
</dbReference>
<dbReference type="NCBIfam" id="NF004066">
    <property type="entry name" value="PRK05580.1-3"/>
    <property type="match status" value="1"/>
</dbReference>
<gene>
    <name evidence="12 15" type="primary">priA</name>
    <name evidence="15" type="ORF">F7731_07550</name>
</gene>
<dbReference type="InterPro" id="IPR005259">
    <property type="entry name" value="PriA"/>
</dbReference>
<comment type="caution">
    <text evidence="15">The sequence shown here is derived from an EMBL/GenBank/DDBJ whole genome shotgun (WGS) entry which is preliminary data.</text>
</comment>
<keyword evidence="5 12" id="KW-0378">Hydrolase</keyword>
<dbReference type="EMBL" id="WBOS01000002">
    <property type="protein sequence ID" value="KAB2337455.1"/>
    <property type="molecule type" value="Genomic_DNA"/>
</dbReference>
<sequence length="805" mass="91795">MNIASVIVDVPARQIDKTFDYLIPEHLLGVIQIGMRVIVPFGPRKIQGFVTAIKGESAFKQLKKIIEPMDLTPVLNQDLLALGDWLTETTLCYKISAYQVMLPAALKAKYEKKLRITKAANLEKLFDDIQGIFANRDHILWQEAVEKGFLSVLQKEVTKGNVEIIYEVKERVKKKKRKVVFTKISRDELISEKAGLTAQAIKQQKVLDFFIQYGNEPIDVHELLAKLGVTSSVINGLMKKGILLQKEIEVYRDPYEDRTFTKSNPLPLTADQENAIKPILASIQGHEHANFLLYGVTGSGKTEVYLQSIQKVLEKGREAIVLVPEISLTPQMVKRFKGRFGDQVAVLHSGLSIGEKYDEWRKIQRQEVKVVVGARSAIFAPFQNLGIIIIDEEHETSYKQEENPKYHARDVAIQRAATHRCPVILGSATPALESFARAQKGVYQLLSMPKRMNNQALPAVKIIDMREELREGNRSMFSRMLLEKIKDRLEKKEQIVLFLNKRGHSSFVMCRDCGYVVNCPNCDISLTYHRFNQQMKCHYCGYEAHVPGHCPECQSEHIRYFGTGTQKVEEELAKILPESRVIRMDVDTTSRKGAHERLLDQFQEGHADILLGTQMIAKGLDFPNITLVGVLSADTMLHLPDFRSSEKTFQLLTQVSGRAGRHELEGEVVIQTYTPEHYSVELAGDQDYRRFYEQEMMVRKLHKYPPFYFISLVTVSHEELMKAVSVTEKITTYIQSKLSREAICLGPVASPIPRINNRYRYQCLIKYKREPGLGHALKKMLDHYQQEMNSGGLQISVDVNPFILM</sequence>
<evidence type="ECO:0000256" key="9">
    <source>
        <dbReference type="ARBA" id="ARBA00023125"/>
    </source>
</evidence>
<dbReference type="InterPro" id="IPR042115">
    <property type="entry name" value="PriA_3primeBD_sf"/>
</dbReference>
<keyword evidence="7 12" id="KW-0862">Zinc</keyword>
<dbReference type="Pfam" id="PF17764">
    <property type="entry name" value="PriA_3primeBD"/>
    <property type="match status" value="1"/>
</dbReference>
<dbReference type="PROSITE" id="PS51194">
    <property type="entry name" value="HELICASE_CTER"/>
    <property type="match status" value="1"/>
</dbReference>
<dbReference type="GO" id="GO:0006302">
    <property type="term" value="P:double-strand break repair"/>
    <property type="evidence" value="ECO:0007669"/>
    <property type="project" value="InterPro"/>
</dbReference>
<evidence type="ECO:0000256" key="7">
    <source>
        <dbReference type="ARBA" id="ARBA00022833"/>
    </source>
</evidence>
<dbReference type="InterPro" id="IPR014001">
    <property type="entry name" value="Helicase_ATP-bd"/>
</dbReference>
<feature type="binding site" evidence="12">
    <location>
        <position position="540"/>
    </location>
    <ligand>
        <name>Zn(2+)</name>
        <dbReference type="ChEBI" id="CHEBI:29105"/>
        <label>2</label>
    </ligand>
</feature>
<dbReference type="Pfam" id="PF18319">
    <property type="entry name" value="Zn_ribbon_PriA"/>
    <property type="match status" value="1"/>
</dbReference>
<keyword evidence="16" id="KW-1185">Reference proteome</keyword>
<dbReference type="Pfam" id="PF18074">
    <property type="entry name" value="PriA_C"/>
    <property type="match status" value="1"/>
</dbReference>
<dbReference type="InterPro" id="IPR041236">
    <property type="entry name" value="PriA_C"/>
</dbReference>
<evidence type="ECO:0000259" key="13">
    <source>
        <dbReference type="PROSITE" id="PS51192"/>
    </source>
</evidence>
<dbReference type="PANTHER" id="PTHR30580:SF0">
    <property type="entry name" value="PRIMOSOMAL PROTEIN N"/>
    <property type="match status" value="1"/>
</dbReference>
<dbReference type="CDD" id="cd18804">
    <property type="entry name" value="SF2_C_priA"/>
    <property type="match status" value="1"/>
</dbReference>
<comment type="function">
    <text evidence="12">Initiates the restart of stalled replication forks, which reloads the replicative helicase on sites other than the origin of replication. Recognizes and binds to abandoned replication forks and remodels them to uncover a helicase loading site. Promotes assembly of the primosome at these replication forks.</text>
</comment>
<evidence type="ECO:0000256" key="2">
    <source>
        <dbReference type="ARBA" id="ARBA00022705"/>
    </source>
</evidence>
<dbReference type="GO" id="GO:0016787">
    <property type="term" value="F:hydrolase activity"/>
    <property type="evidence" value="ECO:0007669"/>
    <property type="project" value="UniProtKB-KW"/>
</dbReference>